<protein>
    <recommendedName>
        <fullName evidence="2">DUF1023 domain-containing protein</fullName>
    </recommendedName>
</protein>
<evidence type="ECO:0000256" key="1">
    <source>
        <dbReference type="SAM" id="SignalP"/>
    </source>
</evidence>
<comment type="caution">
    <text evidence="3">The sequence shown here is derived from an EMBL/GenBank/DDBJ whole genome shotgun (WGS) entry which is preliminary data.</text>
</comment>
<name>A0A919SRF0_9ACTN</name>
<evidence type="ECO:0000313" key="4">
    <source>
        <dbReference type="Proteomes" id="UP000681340"/>
    </source>
</evidence>
<dbReference type="InterPro" id="IPR029058">
    <property type="entry name" value="AB_hydrolase_fold"/>
</dbReference>
<dbReference type="Pfam" id="PF06259">
    <property type="entry name" value="Abhydrolase_8"/>
    <property type="match status" value="1"/>
</dbReference>
<dbReference type="InterPro" id="IPR010427">
    <property type="entry name" value="DUF1023"/>
</dbReference>
<accession>A0A919SRF0</accession>
<feature type="signal peptide" evidence="1">
    <location>
        <begin position="1"/>
        <end position="18"/>
    </location>
</feature>
<proteinExistence type="predicted"/>
<dbReference type="Gene3D" id="3.40.50.1820">
    <property type="entry name" value="alpha/beta hydrolase"/>
    <property type="match status" value="1"/>
</dbReference>
<keyword evidence="4" id="KW-1185">Reference proteome</keyword>
<feature type="chain" id="PRO_5037875473" description="DUF1023 domain-containing protein" evidence="1">
    <location>
        <begin position="19"/>
        <end position="278"/>
    </location>
</feature>
<organism evidence="3 4">
    <name type="scientific">Actinoplanes auranticolor</name>
    <dbReference type="NCBI Taxonomy" id="47988"/>
    <lineage>
        <taxon>Bacteria</taxon>
        <taxon>Bacillati</taxon>
        <taxon>Actinomycetota</taxon>
        <taxon>Actinomycetes</taxon>
        <taxon>Micromonosporales</taxon>
        <taxon>Micromonosporaceae</taxon>
        <taxon>Actinoplanes</taxon>
    </lineage>
</organism>
<gene>
    <name evidence="3" type="ORF">Aau02nite_71340</name>
</gene>
<dbReference type="EMBL" id="BOQL01000063">
    <property type="protein sequence ID" value="GIM76544.1"/>
    <property type="molecule type" value="Genomic_DNA"/>
</dbReference>
<evidence type="ECO:0000259" key="2">
    <source>
        <dbReference type="Pfam" id="PF06259"/>
    </source>
</evidence>
<reference evidence="3" key="1">
    <citation type="submission" date="2021-03" db="EMBL/GenBank/DDBJ databases">
        <title>Whole genome shotgun sequence of Actinoplanes auranticolor NBRC 12245.</title>
        <authorList>
            <person name="Komaki H."/>
            <person name="Tamura T."/>
        </authorList>
    </citation>
    <scope>NUCLEOTIDE SEQUENCE</scope>
    <source>
        <strain evidence="3">NBRC 12245</strain>
    </source>
</reference>
<dbReference type="SUPFAM" id="SSF53474">
    <property type="entry name" value="alpha/beta-Hydrolases"/>
    <property type="match status" value="1"/>
</dbReference>
<dbReference type="AlphaFoldDB" id="A0A919SRF0"/>
<feature type="domain" description="DUF1023" evidence="2">
    <location>
        <begin position="46"/>
        <end position="219"/>
    </location>
</feature>
<keyword evidence="1" id="KW-0732">Signal</keyword>
<sequence length="278" mass="28460">MRISLTLLLLSLALPLQAAPPAPAPVRAGEPYASWARSGRQFLTLDPRGDGRAVEVLGDLASAERIAVLVPGVDTRLRDFDRGLGGVSRRAPAVQARAVYAELHAADPGARVAVVAWLGYDPPEGLSLDSARDLRARTGAAELTTFVRTLPARAAVTLIGHSYGALVVGLAAPQLPRVTDVVALGAPGMGASTAAGLGGARVWSALAADDWIRRIPQLRVGHLGHGRRPSSPAFGALPLPTTGVTGHDGYLCPGSATLSAVAAVILNPSPQSATADAA</sequence>
<dbReference type="RefSeq" id="WP_246595674.1">
    <property type="nucleotide sequence ID" value="NZ_BAABEA010000034.1"/>
</dbReference>
<dbReference type="Proteomes" id="UP000681340">
    <property type="component" value="Unassembled WGS sequence"/>
</dbReference>
<evidence type="ECO:0000313" key="3">
    <source>
        <dbReference type="EMBL" id="GIM76544.1"/>
    </source>
</evidence>